<feature type="chain" id="PRO_5026923370" evidence="2">
    <location>
        <begin position="20"/>
        <end position="164"/>
    </location>
</feature>
<reference evidence="5" key="1">
    <citation type="submission" date="2025-08" db="UniProtKB">
        <authorList>
            <consortium name="RefSeq"/>
        </authorList>
    </citation>
    <scope>IDENTIFICATION</scope>
</reference>
<dbReference type="RefSeq" id="XP_011098391.1">
    <property type="nucleotide sequence ID" value="XM_011100089.1"/>
</dbReference>
<keyword evidence="4" id="KW-1185">Reference proteome</keyword>
<sequence length="164" mass="17898">MGSVFSGFILLLLLNISQAHNLIEDVCSKSENPPLCNRILSSDPQCSEVRIPKLCEIIVKKAIFSTQIALQITKSLSIGVNKQKCDVCGKSYSNAINNLNDCQRLLNTNDRGSISTLRSRLSTVKTDVTTCDNQFGGSQPPMLKAANHRCQVVASVLCVIANRM</sequence>
<dbReference type="Gramene" id="SIN_1019341.t">
    <property type="protein sequence ID" value="SIN_1019341.t.cds1"/>
    <property type="gene ID" value="SIN_1019341"/>
</dbReference>
<dbReference type="PANTHER" id="PTHR31080:SF248">
    <property type="entry name" value="PECTINESTERASE INHIBITOR-LIKE"/>
    <property type="match status" value="1"/>
</dbReference>
<dbReference type="InterPro" id="IPR051955">
    <property type="entry name" value="PME_Inhibitor"/>
</dbReference>
<name>A0A6I9UBP4_SESIN</name>
<dbReference type="Pfam" id="PF04043">
    <property type="entry name" value="PMEI"/>
    <property type="match status" value="1"/>
</dbReference>
<dbReference type="SUPFAM" id="SSF101148">
    <property type="entry name" value="Plant invertase/pectin methylesterase inhibitor"/>
    <property type="match status" value="1"/>
</dbReference>
<dbReference type="GeneID" id="105177066"/>
<dbReference type="KEGG" id="sind:105177066"/>
<dbReference type="PANTHER" id="PTHR31080">
    <property type="entry name" value="PECTINESTERASE INHIBITOR-LIKE"/>
    <property type="match status" value="1"/>
</dbReference>
<dbReference type="AlphaFoldDB" id="A0A6I9UBP4"/>
<accession>A0A6I9UBP4</accession>
<evidence type="ECO:0000313" key="4">
    <source>
        <dbReference type="Proteomes" id="UP000504604"/>
    </source>
</evidence>
<dbReference type="InterPro" id="IPR006501">
    <property type="entry name" value="Pectinesterase_inhib_dom"/>
</dbReference>
<feature type="domain" description="Pectinesterase inhibitor" evidence="3">
    <location>
        <begin position="18"/>
        <end position="160"/>
    </location>
</feature>
<organism evidence="4 5">
    <name type="scientific">Sesamum indicum</name>
    <name type="common">Oriental sesame</name>
    <name type="synonym">Sesamum orientale</name>
    <dbReference type="NCBI Taxonomy" id="4182"/>
    <lineage>
        <taxon>Eukaryota</taxon>
        <taxon>Viridiplantae</taxon>
        <taxon>Streptophyta</taxon>
        <taxon>Embryophyta</taxon>
        <taxon>Tracheophyta</taxon>
        <taxon>Spermatophyta</taxon>
        <taxon>Magnoliopsida</taxon>
        <taxon>eudicotyledons</taxon>
        <taxon>Gunneridae</taxon>
        <taxon>Pentapetalae</taxon>
        <taxon>asterids</taxon>
        <taxon>lamiids</taxon>
        <taxon>Lamiales</taxon>
        <taxon>Pedaliaceae</taxon>
        <taxon>Sesamum</taxon>
    </lineage>
</organism>
<dbReference type="NCBIfam" id="TIGR01614">
    <property type="entry name" value="PME_inhib"/>
    <property type="match status" value="1"/>
</dbReference>
<evidence type="ECO:0000256" key="1">
    <source>
        <dbReference type="ARBA" id="ARBA00022729"/>
    </source>
</evidence>
<proteinExistence type="predicted"/>
<protein>
    <submittedName>
        <fullName evidence="5">Pectinesterase inhibitor-like</fullName>
    </submittedName>
</protein>
<evidence type="ECO:0000313" key="5">
    <source>
        <dbReference type="RefSeq" id="XP_011098391.1"/>
    </source>
</evidence>
<evidence type="ECO:0000259" key="3">
    <source>
        <dbReference type="SMART" id="SM00856"/>
    </source>
</evidence>
<dbReference type="InterPro" id="IPR035513">
    <property type="entry name" value="Invertase/methylesterase_inhib"/>
</dbReference>
<dbReference type="Gene3D" id="1.20.140.40">
    <property type="entry name" value="Invertase/pectin methylesterase inhibitor family protein"/>
    <property type="match status" value="1"/>
</dbReference>
<keyword evidence="1 2" id="KW-0732">Signal</keyword>
<feature type="signal peptide" evidence="2">
    <location>
        <begin position="1"/>
        <end position="19"/>
    </location>
</feature>
<dbReference type="GO" id="GO:0004857">
    <property type="term" value="F:enzyme inhibitor activity"/>
    <property type="evidence" value="ECO:0007669"/>
    <property type="project" value="InterPro"/>
</dbReference>
<evidence type="ECO:0000256" key="2">
    <source>
        <dbReference type="SAM" id="SignalP"/>
    </source>
</evidence>
<dbReference type="OrthoDB" id="883701at2759"/>
<gene>
    <name evidence="5" type="primary">LOC105177066</name>
</gene>
<dbReference type="InParanoid" id="A0A6I9UBP4"/>
<dbReference type="Proteomes" id="UP000504604">
    <property type="component" value="Linkage group LG14"/>
</dbReference>
<dbReference type="SMART" id="SM00856">
    <property type="entry name" value="PMEI"/>
    <property type="match status" value="1"/>
</dbReference>